<keyword evidence="3" id="KW-0132">Cell division</keyword>
<keyword evidence="2 15" id="KW-0436">Ligase</keyword>
<dbReference type="GO" id="GO:0051301">
    <property type="term" value="P:cell division"/>
    <property type="evidence" value="ECO:0007669"/>
    <property type="project" value="UniProtKB-KW"/>
</dbReference>
<evidence type="ECO:0000256" key="13">
    <source>
        <dbReference type="ARBA" id="ARBA00034003"/>
    </source>
</evidence>
<keyword evidence="5" id="KW-0479">Metal-binding</keyword>
<evidence type="ECO:0000256" key="9">
    <source>
        <dbReference type="ARBA" id="ARBA00022842"/>
    </source>
</evidence>
<dbReference type="InterPro" id="IPR026333">
    <property type="entry name" value="ATP_dep_DNA_lig_pp_1105_fam"/>
</dbReference>
<keyword evidence="10" id="KW-0233">DNA recombination</keyword>
<name>A0A931E652_9BACT</name>
<evidence type="ECO:0000313" key="15">
    <source>
        <dbReference type="EMBL" id="MBG9377763.1"/>
    </source>
</evidence>
<dbReference type="GO" id="GO:0006281">
    <property type="term" value="P:DNA repair"/>
    <property type="evidence" value="ECO:0007669"/>
    <property type="project" value="UniProtKB-KW"/>
</dbReference>
<dbReference type="PROSITE" id="PS00697">
    <property type="entry name" value="DNA_LIGASE_A1"/>
    <property type="match status" value="1"/>
</dbReference>
<dbReference type="EC" id="6.5.1.1" evidence="1"/>
<protein>
    <recommendedName>
        <fullName evidence="1">DNA ligase (ATP)</fullName>
        <ecNumber evidence="1">6.5.1.1</ecNumber>
    </recommendedName>
</protein>
<dbReference type="NCBIfam" id="NF006701">
    <property type="entry name" value="PRK09247.1"/>
    <property type="match status" value="1"/>
</dbReference>
<evidence type="ECO:0000256" key="3">
    <source>
        <dbReference type="ARBA" id="ARBA00022618"/>
    </source>
</evidence>
<dbReference type="GO" id="GO:0006260">
    <property type="term" value="P:DNA replication"/>
    <property type="evidence" value="ECO:0007669"/>
    <property type="project" value="UniProtKB-KW"/>
</dbReference>
<dbReference type="SUPFAM" id="SSF56091">
    <property type="entry name" value="DNA ligase/mRNA capping enzyme, catalytic domain"/>
    <property type="match status" value="1"/>
</dbReference>
<organism evidence="15 16">
    <name type="scientific">Panacibacter microcysteis</name>
    <dbReference type="NCBI Taxonomy" id="2793269"/>
    <lineage>
        <taxon>Bacteria</taxon>
        <taxon>Pseudomonadati</taxon>
        <taxon>Bacteroidota</taxon>
        <taxon>Chitinophagia</taxon>
        <taxon>Chitinophagales</taxon>
        <taxon>Chitinophagaceae</taxon>
        <taxon>Panacibacter</taxon>
    </lineage>
</organism>
<dbReference type="GO" id="GO:0003910">
    <property type="term" value="F:DNA ligase (ATP) activity"/>
    <property type="evidence" value="ECO:0007669"/>
    <property type="project" value="UniProtKB-EC"/>
</dbReference>
<dbReference type="Gene3D" id="1.10.3260.10">
    <property type="entry name" value="DNA ligase, ATP-dependent, N-terminal domain"/>
    <property type="match status" value="1"/>
</dbReference>
<keyword evidence="8" id="KW-0067">ATP-binding</keyword>
<keyword evidence="6" id="KW-0547">Nucleotide-binding</keyword>
<comment type="catalytic activity">
    <reaction evidence="13">
        <text>ATP + (deoxyribonucleotide)n-3'-hydroxyl + 5'-phospho-(deoxyribonucleotide)m = (deoxyribonucleotide)n+m + AMP + diphosphate.</text>
        <dbReference type="EC" id="6.5.1.1"/>
    </reaction>
</comment>
<dbReference type="InterPro" id="IPR012309">
    <property type="entry name" value="DNA_ligase_ATP-dep_C"/>
</dbReference>
<evidence type="ECO:0000256" key="11">
    <source>
        <dbReference type="ARBA" id="ARBA00023204"/>
    </source>
</evidence>
<dbReference type="GO" id="GO:0006310">
    <property type="term" value="P:DNA recombination"/>
    <property type="evidence" value="ECO:0007669"/>
    <property type="project" value="UniProtKB-KW"/>
</dbReference>
<dbReference type="SUPFAM" id="SSF117018">
    <property type="entry name" value="ATP-dependent DNA ligase DNA-binding domain"/>
    <property type="match status" value="1"/>
</dbReference>
<accession>A0A931E652</accession>
<reference evidence="15" key="1">
    <citation type="submission" date="2020-11" db="EMBL/GenBank/DDBJ databases">
        <title>Bacterial whole genome sequence for Panacibacter sp. DH6.</title>
        <authorList>
            <person name="Le V."/>
            <person name="Ko S."/>
            <person name="Ahn C.-Y."/>
            <person name="Oh H.-M."/>
        </authorList>
    </citation>
    <scope>NUCLEOTIDE SEQUENCE</scope>
    <source>
        <strain evidence="15">DH6</strain>
    </source>
</reference>
<evidence type="ECO:0000256" key="4">
    <source>
        <dbReference type="ARBA" id="ARBA00022705"/>
    </source>
</evidence>
<dbReference type="Pfam" id="PF04675">
    <property type="entry name" value="DNA_ligase_A_N"/>
    <property type="match status" value="1"/>
</dbReference>
<dbReference type="PROSITE" id="PS50160">
    <property type="entry name" value="DNA_LIGASE_A3"/>
    <property type="match status" value="1"/>
</dbReference>
<evidence type="ECO:0000256" key="6">
    <source>
        <dbReference type="ARBA" id="ARBA00022741"/>
    </source>
</evidence>
<evidence type="ECO:0000256" key="8">
    <source>
        <dbReference type="ARBA" id="ARBA00022840"/>
    </source>
</evidence>
<feature type="domain" description="ATP-dependent DNA ligase family profile" evidence="14">
    <location>
        <begin position="316"/>
        <end position="446"/>
    </location>
</feature>
<dbReference type="InterPro" id="IPR012308">
    <property type="entry name" value="DNA_ligase_ATP-dep_N"/>
</dbReference>
<dbReference type="InterPro" id="IPR016059">
    <property type="entry name" value="DNA_ligase_ATP-dep_CS"/>
</dbReference>
<evidence type="ECO:0000256" key="7">
    <source>
        <dbReference type="ARBA" id="ARBA00022763"/>
    </source>
</evidence>
<evidence type="ECO:0000256" key="1">
    <source>
        <dbReference type="ARBA" id="ARBA00012727"/>
    </source>
</evidence>
<dbReference type="PANTHER" id="PTHR45674">
    <property type="entry name" value="DNA LIGASE 1/3 FAMILY MEMBER"/>
    <property type="match status" value="1"/>
</dbReference>
<dbReference type="PANTHER" id="PTHR45674:SF13">
    <property type="entry name" value="DNA LIGASE-RELATED"/>
    <property type="match status" value="1"/>
</dbReference>
<dbReference type="InterPro" id="IPR012310">
    <property type="entry name" value="DNA_ligase_ATP-dep_cent"/>
</dbReference>
<sequence>MKQFSALVQVLGTSTKTTDKLNALSQYMQEAGGKDKVWVIALFSGRRPRRIINSTRLAEWCCEIVDIPFWLFEESYHTVGDLGETIALLLPDIVTTEVQEEHDLAYFLEKIIALEKAEEAQKKTFITDQWMRMTKEERFVFNKLLTGGFRIGVSQKMMVNALAKTVDTDAAVIAHRISGNWDPSSIVFEDLLSDENGSLDNSKPYPFYLAYALETAPSALGEPYEWQAEWKWDGIRGQMIRRNDEFFVWSRGEELMTEKFPEYEVLQSGLPNGIVIDGEIMPFRKDEHTSLTDSNVAVLPFSVLQTRIGRKNVTKKQLQEAPVAFFAYDLLEYNGEDIRYKPLAERRALLEEVVSKAGNVILQLSPVINFNSWQKLAEERDKSRSINAEGIMLKRKSSAYQVGRKVGDWWKWKIDALTIDAVMIYAQKGHGRRSNLYTDYTFAVKDGDKLVSFTKAYSGLTDKEFAQVDAFVKRNAIEKFGPVRTVKPELVFEIAFEGIAASNRHKSGVALRFPRIHRWRRDKKAAEINTLDDLKKMLELYGK</sequence>
<dbReference type="Gene3D" id="3.30.470.30">
    <property type="entry name" value="DNA ligase/mRNA capping enzyme"/>
    <property type="match status" value="1"/>
</dbReference>
<dbReference type="EMBL" id="JADWYR010000002">
    <property type="protein sequence ID" value="MBG9377763.1"/>
    <property type="molecule type" value="Genomic_DNA"/>
</dbReference>
<dbReference type="AlphaFoldDB" id="A0A931E652"/>
<proteinExistence type="predicted"/>
<dbReference type="GO" id="GO:0003677">
    <property type="term" value="F:DNA binding"/>
    <property type="evidence" value="ECO:0007669"/>
    <property type="project" value="InterPro"/>
</dbReference>
<dbReference type="SUPFAM" id="SSF50249">
    <property type="entry name" value="Nucleic acid-binding proteins"/>
    <property type="match status" value="1"/>
</dbReference>
<dbReference type="RefSeq" id="WP_196991832.1">
    <property type="nucleotide sequence ID" value="NZ_JADWYR010000002.1"/>
</dbReference>
<dbReference type="InterPro" id="IPR050191">
    <property type="entry name" value="ATP-dep_DNA_ligase"/>
</dbReference>
<keyword evidence="16" id="KW-1185">Reference proteome</keyword>
<dbReference type="CDD" id="cd07972">
    <property type="entry name" value="OBF_DNA_ligase_Arch_LigB"/>
    <property type="match status" value="1"/>
</dbReference>
<dbReference type="Proteomes" id="UP000628448">
    <property type="component" value="Unassembled WGS sequence"/>
</dbReference>
<dbReference type="NCBIfam" id="TIGR04120">
    <property type="entry name" value="DNA_lig_bact"/>
    <property type="match status" value="1"/>
</dbReference>
<keyword evidence="11" id="KW-0234">DNA repair</keyword>
<gene>
    <name evidence="15" type="ORF">I5907_16090</name>
</gene>
<keyword evidence="7" id="KW-0227">DNA damage</keyword>
<dbReference type="GO" id="GO:0046872">
    <property type="term" value="F:metal ion binding"/>
    <property type="evidence" value="ECO:0007669"/>
    <property type="project" value="UniProtKB-KW"/>
</dbReference>
<evidence type="ECO:0000313" key="16">
    <source>
        <dbReference type="Proteomes" id="UP000628448"/>
    </source>
</evidence>
<dbReference type="CDD" id="cd07897">
    <property type="entry name" value="Adenylation_DNA_ligase_Bac1"/>
    <property type="match status" value="1"/>
</dbReference>
<evidence type="ECO:0000256" key="12">
    <source>
        <dbReference type="ARBA" id="ARBA00023306"/>
    </source>
</evidence>
<dbReference type="Pfam" id="PF01068">
    <property type="entry name" value="DNA_ligase_A_M"/>
    <property type="match status" value="1"/>
</dbReference>
<dbReference type="GO" id="GO:0005524">
    <property type="term" value="F:ATP binding"/>
    <property type="evidence" value="ECO:0007669"/>
    <property type="project" value="UniProtKB-KW"/>
</dbReference>
<evidence type="ECO:0000256" key="5">
    <source>
        <dbReference type="ARBA" id="ARBA00022723"/>
    </source>
</evidence>
<dbReference type="Pfam" id="PF04679">
    <property type="entry name" value="DNA_ligase_A_C"/>
    <property type="match status" value="1"/>
</dbReference>
<keyword evidence="12" id="KW-0131">Cell cycle</keyword>
<evidence type="ECO:0000256" key="10">
    <source>
        <dbReference type="ARBA" id="ARBA00023172"/>
    </source>
</evidence>
<keyword evidence="9" id="KW-0460">Magnesium</keyword>
<dbReference type="Gene3D" id="2.40.50.140">
    <property type="entry name" value="Nucleic acid-binding proteins"/>
    <property type="match status" value="1"/>
</dbReference>
<comment type="caution">
    <text evidence="15">The sequence shown here is derived from an EMBL/GenBank/DDBJ whole genome shotgun (WGS) entry which is preliminary data.</text>
</comment>
<keyword evidence="4" id="KW-0235">DNA replication</keyword>
<dbReference type="InterPro" id="IPR012340">
    <property type="entry name" value="NA-bd_OB-fold"/>
</dbReference>
<evidence type="ECO:0000259" key="14">
    <source>
        <dbReference type="PROSITE" id="PS50160"/>
    </source>
</evidence>
<dbReference type="InterPro" id="IPR036599">
    <property type="entry name" value="DNA_ligase_N_sf"/>
</dbReference>
<evidence type="ECO:0000256" key="2">
    <source>
        <dbReference type="ARBA" id="ARBA00022598"/>
    </source>
</evidence>